<organism evidence="2 3">
    <name type="scientific">Lentzea alba</name>
    <dbReference type="NCBI Taxonomy" id="2714351"/>
    <lineage>
        <taxon>Bacteria</taxon>
        <taxon>Bacillati</taxon>
        <taxon>Actinomycetota</taxon>
        <taxon>Actinomycetes</taxon>
        <taxon>Pseudonocardiales</taxon>
        <taxon>Pseudonocardiaceae</taxon>
        <taxon>Lentzea</taxon>
    </lineage>
</organism>
<protein>
    <submittedName>
        <fullName evidence="2">Uncharacterized protein</fullName>
    </submittedName>
</protein>
<evidence type="ECO:0000313" key="3">
    <source>
        <dbReference type="Proteomes" id="UP000481360"/>
    </source>
</evidence>
<evidence type="ECO:0000313" key="2">
    <source>
        <dbReference type="EMBL" id="NGY61234.1"/>
    </source>
</evidence>
<comment type="caution">
    <text evidence="2">The sequence shown here is derived from an EMBL/GenBank/DDBJ whole genome shotgun (WGS) entry which is preliminary data.</text>
</comment>
<feature type="region of interest" description="Disordered" evidence="1">
    <location>
        <begin position="1"/>
        <end position="36"/>
    </location>
</feature>
<accession>A0A7C9VPL4</accession>
<name>A0A7C9VPL4_9PSEU</name>
<dbReference type="InterPro" id="IPR013783">
    <property type="entry name" value="Ig-like_fold"/>
</dbReference>
<reference evidence="2 3" key="1">
    <citation type="submission" date="2020-03" db="EMBL/GenBank/DDBJ databases">
        <title>Isolation and identification of active actinomycetes.</title>
        <authorList>
            <person name="Sun X."/>
        </authorList>
    </citation>
    <scope>NUCLEOTIDE SEQUENCE [LARGE SCALE GENOMIC DNA]</scope>
    <source>
        <strain evidence="2 3">NEAU-D13</strain>
    </source>
</reference>
<dbReference type="Gene3D" id="2.60.120.260">
    <property type="entry name" value="Galactose-binding domain-like"/>
    <property type="match status" value="1"/>
</dbReference>
<keyword evidence="3" id="KW-1185">Reference proteome</keyword>
<dbReference type="Pfam" id="PF05345">
    <property type="entry name" value="He_PIG"/>
    <property type="match status" value="1"/>
</dbReference>
<dbReference type="GO" id="GO:0005975">
    <property type="term" value="P:carbohydrate metabolic process"/>
    <property type="evidence" value="ECO:0007669"/>
    <property type="project" value="UniProtKB-ARBA"/>
</dbReference>
<dbReference type="EMBL" id="JAAMPJ010000005">
    <property type="protein sequence ID" value="NGY61234.1"/>
    <property type="molecule type" value="Genomic_DNA"/>
</dbReference>
<proteinExistence type="predicted"/>
<dbReference type="Proteomes" id="UP000481360">
    <property type="component" value="Unassembled WGS sequence"/>
</dbReference>
<dbReference type="AlphaFoldDB" id="A0A7C9VPL4"/>
<sequence length="196" mass="19671">MSINSGTDTISGTPTAAGSSTVSVTAKDSTGKSGSASFSWTVGTSGGACSGQKIANPGFESGTASWTATSGVIGQHSAQPARSATRSSWLNGKGSSNTASLSQSVTIPAGCKASLTFYLHIDTNKTGSTVWDKLTVTAGSTTLGTFSNTNAAAGYVLKTFDVSSFAGQTVTFKFTGAEDSSLQTSFVIDDTALTLS</sequence>
<gene>
    <name evidence="2" type="ORF">G7043_20100</name>
</gene>
<dbReference type="Gene3D" id="2.60.40.10">
    <property type="entry name" value="Immunoglobulins"/>
    <property type="match status" value="1"/>
</dbReference>
<evidence type="ECO:0000256" key="1">
    <source>
        <dbReference type="SAM" id="MobiDB-lite"/>
    </source>
</evidence>